<evidence type="ECO:0000313" key="1">
    <source>
        <dbReference type="EMBL" id="HIW02446.1"/>
    </source>
</evidence>
<evidence type="ECO:0008006" key="3">
    <source>
        <dbReference type="Google" id="ProtNLM"/>
    </source>
</evidence>
<proteinExistence type="predicted"/>
<organism evidence="1 2">
    <name type="scientific">Candidatus Protoclostridium stercorigallinarum</name>
    <dbReference type="NCBI Taxonomy" id="2838741"/>
    <lineage>
        <taxon>Bacteria</taxon>
        <taxon>Bacillati</taxon>
        <taxon>Bacillota</taxon>
        <taxon>Clostridia</taxon>
        <taxon>Candidatus Protoclostridium</taxon>
    </lineage>
</organism>
<evidence type="ECO:0000313" key="2">
    <source>
        <dbReference type="Proteomes" id="UP000823990"/>
    </source>
</evidence>
<dbReference type="Proteomes" id="UP000823990">
    <property type="component" value="Unassembled WGS sequence"/>
</dbReference>
<reference evidence="1" key="1">
    <citation type="journal article" date="2021" name="PeerJ">
        <title>Extensive microbial diversity within the chicken gut microbiome revealed by metagenomics and culture.</title>
        <authorList>
            <person name="Gilroy R."/>
            <person name="Ravi A."/>
            <person name="Getino M."/>
            <person name="Pursley I."/>
            <person name="Horton D.L."/>
            <person name="Alikhan N.F."/>
            <person name="Baker D."/>
            <person name="Gharbi K."/>
            <person name="Hall N."/>
            <person name="Watson M."/>
            <person name="Adriaenssens E.M."/>
            <person name="Foster-Nyarko E."/>
            <person name="Jarju S."/>
            <person name="Secka A."/>
            <person name="Antonio M."/>
            <person name="Oren A."/>
            <person name="Chaudhuri R.R."/>
            <person name="La Ragione R."/>
            <person name="Hildebrand F."/>
            <person name="Pallen M.J."/>
        </authorList>
    </citation>
    <scope>NUCLEOTIDE SEQUENCE</scope>
    <source>
        <strain evidence="1">12435</strain>
    </source>
</reference>
<accession>A0A9D1Q062</accession>
<dbReference type="EMBL" id="DXHS01000066">
    <property type="protein sequence ID" value="HIW02446.1"/>
    <property type="molecule type" value="Genomic_DNA"/>
</dbReference>
<dbReference type="InterPro" id="IPR032427">
    <property type="entry name" value="P22_portal"/>
</dbReference>
<reference evidence="1" key="2">
    <citation type="submission" date="2021-04" db="EMBL/GenBank/DDBJ databases">
        <authorList>
            <person name="Gilroy R."/>
        </authorList>
    </citation>
    <scope>NUCLEOTIDE SEQUENCE</scope>
    <source>
        <strain evidence="1">12435</strain>
    </source>
</reference>
<comment type="caution">
    <text evidence="1">The sequence shown here is derived from an EMBL/GenBank/DDBJ whole genome shotgun (WGS) entry which is preliminary data.</text>
</comment>
<name>A0A9D1Q062_9FIRM</name>
<dbReference type="Pfam" id="PF16510">
    <property type="entry name" value="P22_portal"/>
    <property type="match status" value="1"/>
</dbReference>
<protein>
    <recommendedName>
        <fullName evidence="3">Portal protein</fullName>
    </recommendedName>
</protein>
<gene>
    <name evidence="1" type="ORF">H9892_03820</name>
</gene>
<sequence>MKRSRDFESEAARRTALAVRADYERRSEARRATEAQWTLNACFVAGRQFAEITPVFGVEDTLPDSEWQERQAYNHVAPVLETRLAKLAAVRPVMSVRPASGADEDLKTAEVSTKILSAVSARLDTENVISRATLWSELTGTAFYKVYWDKKSKDVSIAAVSPYELFPDNLCAETLDDVRSLIHARALPVGEIRDMYGVTPAAEEVELAMPERSSSRALADIRRIRPEGYAVLIERYERPSAEKPEGELLITCGDKLLWSGALPYENGRSGERTFPFVKQDALPAAGMFFGQSMVERAIPLQRAYNAVKNRKHEFMNRLCAGVLAVEDGSVDTDALEADGLRPGSVVVYRRGSSPPHMLDQGSVPSALGAEELRLEEEFNVITGVSDLMRSSSVPARANSGTAIQLLIDQDDSRLAVTSDLIRSAVREVSRMVLRLYKQFAEGERLTRCVGDDGRVELVAWTRSDIGSCDVVCDTVAESAVSRTGRQSRLLELLSLGLLGDEDGRLSPTTRHKLLDAFGYGSWETAEELRSLHEQKADEENLAALSGEVKEPSEIDDHDVHIRSHIRAMLGSDYAEAVKKRPETEEKMLAHVRAHRTMKALSEKAEAGNA</sequence>
<dbReference type="AlphaFoldDB" id="A0A9D1Q062"/>